<keyword evidence="5" id="KW-0539">Nucleus</keyword>
<organism evidence="8 9">
    <name type="scientific">Viridothelium virens</name>
    <name type="common">Speckled blister lichen</name>
    <name type="synonym">Trypethelium virens</name>
    <dbReference type="NCBI Taxonomy" id="1048519"/>
    <lineage>
        <taxon>Eukaryota</taxon>
        <taxon>Fungi</taxon>
        <taxon>Dikarya</taxon>
        <taxon>Ascomycota</taxon>
        <taxon>Pezizomycotina</taxon>
        <taxon>Dothideomycetes</taxon>
        <taxon>Dothideomycetes incertae sedis</taxon>
        <taxon>Trypetheliales</taxon>
        <taxon>Trypetheliaceae</taxon>
        <taxon>Viridothelium</taxon>
    </lineage>
</organism>
<feature type="region of interest" description="Disordered" evidence="7">
    <location>
        <begin position="301"/>
        <end position="404"/>
    </location>
</feature>
<comment type="function">
    <text evidence="6">Involved in nucleolar processing of pre-18S ribosomal RNA. Has a role in the nuclear export of 40S pre-ribosomal subunit to the cytoplasm.</text>
</comment>
<comment type="subcellular location">
    <subcellularLocation>
        <location evidence="1">Nucleus</location>
        <location evidence="1">Nucleolus</location>
    </subcellularLocation>
</comment>
<keyword evidence="4" id="KW-0698">rRNA processing</keyword>
<dbReference type="PANTHER" id="PTHR23183:SF0">
    <property type="entry name" value="NUCLEOLAR PROTEIN 14"/>
    <property type="match status" value="1"/>
</dbReference>
<feature type="compositionally biased region" description="Acidic residues" evidence="7">
    <location>
        <begin position="151"/>
        <end position="160"/>
    </location>
</feature>
<evidence type="ECO:0000256" key="2">
    <source>
        <dbReference type="ARBA" id="ARBA00007466"/>
    </source>
</evidence>
<feature type="compositionally biased region" description="Basic and acidic residues" evidence="7">
    <location>
        <begin position="757"/>
        <end position="781"/>
    </location>
</feature>
<protein>
    <submittedName>
        <fullName evidence="8">Nop14-like protein</fullName>
    </submittedName>
</protein>
<evidence type="ECO:0000313" key="8">
    <source>
        <dbReference type="EMBL" id="KAF2234541.1"/>
    </source>
</evidence>
<comment type="similarity">
    <text evidence="2">Belongs to the NOP14 family.</text>
</comment>
<reference evidence="8" key="1">
    <citation type="journal article" date="2020" name="Stud. Mycol.">
        <title>101 Dothideomycetes genomes: a test case for predicting lifestyles and emergence of pathogens.</title>
        <authorList>
            <person name="Haridas S."/>
            <person name="Albert R."/>
            <person name="Binder M."/>
            <person name="Bloem J."/>
            <person name="Labutti K."/>
            <person name="Salamov A."/>
            <person name="Andreopoulos B."/>
            <person name="Baker S."/>
            <person name="Barry K."/>
            <person name="Bills G."/>
            <person name="Bluhm B."/>
            <person name="Cannon C."/>
            <person name="Castanera R."/>
            <person name="Culley D."/>
            <person name="Daum C."/>
            <person name="Ezra D."/>
            <person name="Gonzalez J."/>
            <person name="Henrissat B."/>
            <person name="Kuo A."/>
            <person name="Liang C."/>
            <person name="Lipzen A."/>
            <person name="Lutzoni F."/>
            <person name="Magnuson J."/>
            <person name="Mondo S."/>
            <person name="Nolan M."/>
            <person name="Ohm R."/>
            <person name="Pangilinan J."/>
            <person name="Park H.-J."/>
            <person name="Ramirez L."/>
            <person name="Alfaro M."/>
            <person name="Sun H."/>
            <person name="Tritt A."/>
            <person name="Yoshinaga Y."/>
            <person name="Zwiers L.-H."/>
            <person name="Turgeon B."/>
            <person name="Goodwin S."/>
            <person name="Spatafora J."/>
            <person name="Crous P."/>
            <person name="Grigoriev I."/>
        </authorList>
    </citation>
    <scope>NUCLEOTIDE SEQUENCE</scope>
    <source>
        <strain evidence="8">Tuck. ex Michener</strain>
    </source>
</reference>
<dbReference type="GO" id="GO:0030692">
    <property type="term" value="C:Noc4p-Nop14p complex"/>
    <property type="evidence" value="ECO:0007669"/>
    <property type="project" value="TreeGrafter"/>
</dbReference>
<dbReference type="AlphaFoldDB" id="A0A6A6H9P2"/>
<feature type="region of interest" description="Disordered" evidence="7">
    <location>
        <begin position="1"/>
        <end position="44"/>
    </location>
</feature>
<evidence type="ECO:0000256" key="7">
    <source>
        <dbReference type="SAM" id="MobiDB-lite"/>
    </source>
</evidence>
<dbReference type="Pfam" id="PF04147">
    <property type="entry name" value="Nop14"/>
    <property type="match status" value="2"/>
</dbReference>
<dbReference type="Proteomes" id="UP000800092">
    <property type="component" value="Unassembled WGS sequence"/>
</dbReference>
<accession>A0A6A6H9P2</accession>
<dbReference type="OrthoDB" id="441771at2759"/>
<feature type="region of interest" description="Disordered" evidence="7">
    <location>
        <begin position="752"/>
        <end position="781"/>
    </location>
</feature>
<feature type="compositionally biased region" description="Acidic residues" evidence="7">
    <location>
        <begin position="211"/>
        <end position="223"/>
    </location>
</feature>
<dbReference type="PANTHER" id="PTHR23183">
    <property type="entry name" value="NOP14"/>
    <property type="match status" value="1"/>
</dbReference>
<dbReference type="InterPro" id="IPR007276">
    <property type="entry name" value="Nop14"/>
</dbReference>
<proteinExistence type="inferred from homology"/>
<feature type="compositionally biased region" description="Basic and acidic residues" evidence="7">
    <location>
        <begin position="32"/>
        <end position="44"/>
    </location>
</feature>
<dbReference type="GO" id="GO:0030490">
    <property type="term" value="P:maturation of SSU-rRNA"/>
    <property type="evidence" value="ECO:0007669"/>
    <property type="project" value="TreeGrafter"/>
</dbReference>
<evidence type="ECO:0000256" key="3">
    <source>
        <dbReference type="ARBA" id="ARBA00022517"/>
    </source>
</evidence>
<keyword evidence="9" id="KW-1185">Reference proteome</keyword>
<dbReference type="GO" id="GO:0032040">
    <property type="term" value="C:small-subunit processome"/>
    <property type="evidence" value="ECO:0007669"/>
    <property type="project" value="InterPro"/>
</dbReference>
<evidence type="ECO:0000256" key="5">
    <source>
        <dbReference type="ARBA" id="ARBA00023242"/>
    </source>
</evidence>
<evidence type="ECO:0000256" key="1">
    <source>
        <dbReference type="ARBA" id="ARBA00004604"/>
    </source>
</evidence>
<evidence type="ECO:0000256" key="4">
    <source>
        <dbReference type="ARBA" id="ARBA00022552"/>
    </source>
</evidence>
<evidence type="ECO:0000313" key="9">
    <source>
        <dbReference type="Proteomes" id="UP000800092"/>
    </source>
</evidence>
<keyword evidence="3" id="KW-0690">Ribosome biogenesis</keyword>
<feature type="region of interest" description="Disordered" evidence="7">
    <location>
        <begin position="143"/>
        <end position="235"/>
    </location>
</feature>
<sequence length="850" mass="96991">MPASQLKRLKASLRDQGITGPQKSKKQKKQARHDAAADRRVQRNRTLENIRTNFNPFDVKSAARPRKFDVTTNQSISSKNGRVVLGRPGVSKSAGEEARRRMLLPEMQRRNRVGGIVDRRIGESDPSMTPEERALQRFAREKQKRKGNVFDLEDAEEEEELLTHGGRTLEFGNGQTAKDDFDEGESGLSDGPESDEEAGGILRKRKRGDESDAEQGGSEENEEHPERKKSKAEVMKEVIAKSKLYKYERQQAKEDDDNLREQLDQGLPDILAELRGKISQRPPPTPAAPEVHNREIIMNPERAAMLNGASRKEVEKRYDEQLRQMAQDKRAAPTERTKTEEEKAKEEAARLKELEEQRLRRMRGEQVRDEEDDEETQSHITDDHFEEDPDDAAQFGLSGPPPSSQAQLVLDDEDEFLIEDDLIASGSDADPILSGDEDWATAEEDQVNDAQEDDFVQGLLSKEELGRPEFANSKKPTSNLTSTEDLAYTYPCPASHDELLKVFGGVPISDVPTVIRRIRTLYHPQLHEDNKAKLANFSVALVDHISHATQDMQSLDTVEIIIRHVHSLSRTYPEKIANAFRAHLTSMRQKSKPDSGDLALLTAIGSIYPTSDHFHTVVTPAITIMTQWLGLSRVTDSPLSTDFTTGAYLVSLCLQYQTNSKRYIPEATIYTLHALRNSRLTPDLLAAHLHNLTTMATLWQHLPSFPEIFRPFLPLLKPSHPKPHSHLSILIHSSLAQRQPLRLHHHRPIPIKSATPRFEDGFDPAKHYDPDRGRAEAQKLSKEYKRERKGALRELRKDANFVARERLREKRVRDEEYDRKYRRLVAEIQGEEGREAKEYEREKRARKRRR</sequence>
<gene>
    <name evidence="8" type="ORF">EV356DRAFT_515176</name>
</gene>
<name>A0A6A6H9P2_VIRVR</name>
<dbReference type="EMBL" id="ML991798">
    <property type="protein sequence ID" value="KAF2234541.1"/>
    <property type="molecule type" value="Genomic_DNA"/>
</dbReference>
<feature type="compositionally biased region" description="Basic and acidic residues" evidence="7">
    <location>
        <begin position="310"/>
        <end position="367"/>
    </location>
</feature>
<evidence type="ECO:0000256" key="6">
    <source>
        <dbReference type="ARBA" id="ARBA00024695"/>
    </source>
</evidence>